<organism evidence="4 5">
    <name type="scientific">Harryflintia acetispora</name>
    <dbReference type="NCBI Taxonomy" id="1849041"/>
    <lineage>
        <taxon>Bacteria</taxon>
        <taxon>Bacillati</taxon>
        <taxon>Bacillota</taxon>
        <taxon>Clostridia</taxon>
        <taxon>Eubacteriales</taxon>
        <taxon>Oscillospiraceae</taxon>
        <taxon>Harryflintia</taxon>
    </lineage>
</organism>
<proteinExistence type="predicted"/>
<keyword evidence="5" id="KW-1185">Reference proteome</keyword>
<dbReference type="PANTHER" id="PTHR20953:SF3">
    <property type="entry name" value="P-LOOP CONTAINING NUCLEOSIDE TRIPHOSPHATE HYDROLASES SUPERFAMILY PROTEIN"/>
    <property type="match status" value="1"/>
</dbReference>
<dbReference type="PANTHER" id="PTHR20953">
    <property type="entry name" value="KINASE-RELATED"/>
    <property type="match status" value="1"/>
</dbReference>
<dbReference type="EMBL" id="SLUK01000005">
    <property type="protein sequence ID" value="TCL43543.1"/>
    <property type="molecule type" value="Genomic_DNA"/>
</dbReference>
<dbReference type="SUPFAM" id="SSF52540">
    <property type="entry name" value="P-loop containing nucleoside triphosphate hydrolases"/>
    <property type="match status" value="1"/>
</dbReference>
<comment type="caution">
    <text evidence="4">The sequence shown here is derived from an EMBL/GenBank/DDBJ whole genome shotgun (WGS) entry which is preliminary data.</text>
</comment>
<keyword evidence="2" id="KW-0067">ATP-binding</keyword>
<keyword evidence="1" id="KW-0547">Nucleotide-binding</keyword>
<evidence type="ECO:0000313" key="5">
    <source>
        <dbReference type="Proteomes" id="UP000294682"/>
    </source>
</evidence>
<dbReference type="AlphaFoldDB" id="A0A9X8UJC8"/>
<evidence type="ECO:0000313" key="4">
    <source>
        <dbReference type="EMBL" id="TCL43543.1"/>
    </source>
</evidence>
<accession>A0A9X8UJC8</accession>
<protein>
    <submittedName>
        <fullName evidence="4">Stage III sporulation protein AA</fullName>
    </submittedName>
</protein>
<sequence>MIQQTGAGERFYEAAKALGERLFGLLRQVPGETAARVQEIRLRVGQPMALHTGTEHLFLDRQGGCHPSPPNSAYLVSKADLFECFRTLCGYSIHTHQHEIARGYISLPGGHRAGICGSLSGEGEHLSGLREISSINLRVARQMRGCARGLGQSLFGEGLCGVLVAGPPASGKTTLIRDLARSLSDGELGSYYKVSLVDERCELAAVYQGVPTNDIGACTDLLYGYPKQAGIEIAIRTLSPQVIVCDEVGREDELEAVRMGLFSAVSLITTVHCAGREDLYRRPQARALLRTGAFDKAVLLCGSGAPGEVLEILDVRELAQGKEG</sequence>
<dbReference type="RefSeq" id="WP_132084513.1">
    <property type="nucleotide sequence ID" value="NZ_SLUK01000005.1"/>
</dbReference>
<evidence type="ECO:0000256" key="2">
    <source>
        <dbReference type="ARBA" id="ARBA00022840"/>
    </source>
</evidence>
<dbReference type="Proteomes" id="UP000294682">
    <property type="component" value="Unassembled WGS sequence"/>
</dbReference>
<evidence type="ECO:0000256" key="1">
    <source>
        <dbReference type="ARBA" id="ARBA00022741"/>
    </source>
</evidence>
<dbReference type="GO" id="GO:0005524">
    <property type="term" value="F:ATP binding"/>
    <property type="evidence" value="ECO:0007669"/>
    <property type="project" value="UniProtKB-KW"/>
</dbReference>
<reference evidence="4 5" key="1">
    <citation type="submission" date="2019-03" db="EMBL/GenBank/DDBJ databases">
        <title>Genomic Encyclopedia of Type Strains, Phase IV (KMG-IV): sequencing the most valuable type-strain genomes for metagenomic binning, comparative biology and taxonomic classification.</title>
        <authorList>
            <person name="Goeker M."/>
        </authorList>
    </citation>
    <scope>NUCLEOTIDE SEQUENCE [LARGE SCALE GENOMIC DNA]</scope>
    <source>
        <strain evidence="4 5">DSM 100433</strain>
    </source>
</reference>
<feature type="domain" description="Stage III sporulation protein AA AAA+ ATPase" evidence="3">
    <location>
        <begin position="34"/>
        <end position="316"/>
    </location>
</feature>
<name>A0A9X8UJC8_9FIRM</name>
<dbReference type="Pfam" id="PF19568">
    <property type="entry name" value="Spore_III_AA"/>
    <property type="match status" value="1"/>
</dbReference>
<evidence type="ECO:0000259" key="3">
    <source>
        <dbReference type="Pfam" id="PF19568"/>
    </source>
</evidence>
<dbReference type="InterPro" id="IPR045735">
    <property type="entry name" value="Spore_III_AA_AAA+_ATPase"/>
</dbReference>
<dbReference type="InterPro" id="IPR027417">
    <property type="entry name" value="P-loop_NTPase"/>
</dbReference>
<gene>
    <name evidence="4" type="ORF">EDD78_105176</name>
</gene>
<dbReference type="Gene3D" id="3.40.50.300">
    <property type="entry name" value="P-loop containing nucleotide triphosphate hydrolases"/>
    <property type="match status" value="1"/>
</dbReference>